<dbReference type="Ensembl" id="ENSLACT00000021565.1">
    <property type="protein sequence ID" value="ENSLACP00000021424.1"/>
    <property type="gene ID" value="ENSLACG00000018824.1"/>
</dbReference>
<dbReference type="FunCoup" id="H3BHQ3">
    <property type="interactions" value="2215"/>
</dbReference>
<dbReference type="HOGENOM" id="CLU_024109_0_0_1"/>
<dbReference type="GO" id="GO:0006281">
    <property type="term" value="P:DNA repair"/>
    <property type="evidence" value="ECO:0007669"/>
    <property type="project" value="TreeGrafter"/>
</dbReference>
<feature type="region of interest" description="Disordered" evidence="2">
    <location>
        <begin position="1"/>
        <end position="24"/>
    </location>
</feature>
<keyword evidence="1" id="KW-0175">Coiled coil</keyword>
<dbReference type="InParanoid" id="H3BHQ3"/>
<accession>H3BHQ3</accession>
<dbReference type="Proteomes" id="UP000008672">
    <property type="component" value="Unassembled WGS sequence"/>
</dbReference>
<reference evidence="4" key="1">
    <citation type="submission" date="2011-08" db="EMBL/GenBank/DDBJ databases">
        <title>The draft genome of Latimeria chalumnae.</title>
        <authorList>
            <person name="Di Palma F."/>
            <person name="Alfoldi J."/>
            <person name="Johnson J."/>
            <person name="Berlin A."/>
            <person name="Gnerre S."/>
            <person name="Jaffe D."/>
            <person name="MacCallum I."/>
            <person name="Young S."/>
            <person name="Walker B.J."/>
            <person name="Lander E."/>
            <person name="Lindblad-Toh K."/>
        </authorList>
    </citation>
    <scope>NUCLEOTIDE SEQUENCE [LARGE SCALE GENOMIC DNA]</scope>
    <source>
        <strain evidence="4">Wild caught</strain>
    </source>
</reference>
<feature type="region of interest" description="Disordered" evidence="2">
    <location>
        <begin position="41"/>
        <end position="61"/>
    </location>
</feature>
<dbReference type="OMA" id="CALAQHH"/>
<feature type="compositionally biased region" description="Basic and acidic residues" evidence="2">
    <location>
        <begin position="7"/>
        <end position="16"/>
    </location>
</feature>
<dbReference type="EMBL" id="AFYH01005993">
    <property type="status" value="NOT_ANNOTATED_CDS"/>
    <property type="molecule type" value="Genomic_DNA"/>
</dbReference>
<dbReference type="Bgee" id="ENSLACG00000018824">
    <property type="expression patterns" value="Expressed in post-anal tail muscle and 5 other cell types or tissues"/>
</dbReference>
<evidence type="ECO:0000313" key="3">
    <source>
        <dbReference type="Ensembl" id="ENSLACP00000021424.1"/>
    </source>
</evidence>
<feature type="compositionally biased region" description="Polar residues" evidence="2">
    <location>
        <begin position="200"/>
        <end position="210"/>
    </location>
</feature>
<dbReference type="InterPro" id="IPR033349">
    <property type="entry name" value="ATRIP"/>
</dbReference>
<dbReference type="EMBL" id="AFYH01005991">
    <property type="status" value="NOT_ANNOTATED_CDS"/>
    <property type="molecule type" value="Genomic_DNA"/>
</dbReference>
<dbReference type="PANTHER" id="PTHR28594">
    <property type="entry name" value="ATR-INTERACTING PROTEIN"/>
    <property type="match status" value="1"/>
</dbReference>
<protein>
    <submittedName>
        <fullName evidence="3">ATR interacting protein</fullName>
    </submittedName>
</protein>
<reference evidence="3" key="2">
    <citation type="submission" date="2025-08" db="UniProtKB">
        <authorList>
            <consortium name="Ensembl"/>
        </authorList>
    </citation>
    <scope>IDENTIFICATION</scope>
</reference>
<feature type="compositionally biased region" description="Polar residues" evidence="2">
    <location>
        <begin position="41"/>
        <end position="59"/>
    </location>
</feature>
<name>H3BHQ3_LATCH</name>
<feature type="region of interest" description="Disordered" evidence="2">
    <location>
        <begin position="195"/>
        <end position="217"/>
    </location>
</feature>
<dbReference type="PANTHER" id="PTHR28594:SF1">
    <property type="entry name" value="ATR-INTERACTING PROTEIN"/>
    <property type="match status" value="1"/>
</dbReference>
<proteinExistence type="predicted"/>
<evidence type="ECO:0000313" key="4">
    <source>
        <dbReference type="Proteomes" id="UP000008672"/>
    </source>
</evidence>
<reference evidence="3" key="3">
    <citation type="submission" date="2025-09" db="UniProtKB">
        <authorList>
            <consortium name="Ensembl"/>
        </authorList>
    </citation>
    <scope>IDENTIFICATION</scope>
</reference>
<keyword evidence="4" id="KW-1185">Reference proteome</keyword>
<dbReference type="GO" id="GO:0000077">
    <property type="term" value="P:DNA damage checkpoint signaling"/>
    <property type="evidence" value="ECO:0007669"/>
    <property type="project" value="InterPro"/>
</dbReference>
<dbReference type="STRING" id="7897.ENSLACP00000021424"/>
<dbReference type="eggNOG" id="ENOG502QQF4">
    <property type="taxonomic scope" value="Eukaryota"/>
</dbReference>
<dbReference type="EMBL" id="AFYH01005992">
    <property type="status" value="NOT_ANNOTATED_CDS"/>
    <property type="molecule type" value="Genomic_DNA"/>
</dbReference>
<sequence>PPNKRYKGNENKKPEAAADPFEDEFTADDLEEIDILASQAQSQGLGLEASSTNPSSAPVQKTRGFKANKDVTEYCFVGSSIGLSKDTDSFGFQVLQVQHEELKKKLKEIQEEILTKNGEIKVLRDSLRYTGSELDQHKRAQVVLEKEKTQAQSEREKELSKKVQSLQSELQFKDAEMNELRTKIQNLEVMSKPAVPPITKLSSSPRQSPSGIVKPESCTSPVVRKNAFPTKELFIAEPSPKVSSSPVQQPNQSSLRKEVHVLKTVAIKRKKKPKCIKEIFTDLCDPEGPMLLNILLRKPVGPRLLGLCHLLSVNPEALPGLVLQPNYYGSGSTGKSSIHSTDSKTSSERSFCLSEVKSLAISGLNMLTLDQGLLDDGLLEKTKGFSRPGELSSLLGAVYILPLLDYHIGIYCEALQTTDRSAKSSSISRSLCSSSSQSSVASSIEDSVFSLEDTAVAALSILYHLVFHSRAVINSLLSPLPSEDDAQTIETEETKVLAMQLGFFRPLKQTAVLQEAVSSDQSYHPLFRKLLQLLDHTATNSTLQSNMMLNQSLKVLVKMAENSTVELLPRFQPLLNGQQLLRCLPLDLPCSVACLAAQMLAVFTDCKELTACFCSQSDTCLLLTLCTYATSRPDKLASDRSWLQLEQEVVRFLTKAFTQISGAYTVFFKSDCHCSNEVVKAIILMLHRQWLSIRKCKQNVDLLKNPVVQFLREAVLLLHCLFQKDKNFSEHCLDVIHQYDYAMHGIRALFSKVKDLKEYEELALEELCPAEPETEITEIESL</sequence>
<organism evidence="3 4">
    <name type="scientific">Latimeria chalumnae</name>
    <name type="common">Coelacanth</name>
    <dbReference type="NCBI Taxonomy" id="7897"/>
    <lineage>
        <taxon>Eukaryota</taxon>
        <taxon>Metazoa</taxon>
        <taxon>Chordata</taxon>
        <taxon>Craniata</taxon>
        <taxon>Vertebrata</taxon>
        <taxon>Euteleostomi</taxon>
        <taxon>Coelacanthiformes</taxon>
        <taxon>Coelacanthidae</taxon>
        <taxon>Latimeria</taxon>
    </lineage>
</organism>
<gene>
    <name evidence="3" type="primary">ATRIP</name>
</gene>
<dbReference type="GeneTree" id="ENSGT00390000012850"/>
<dbReference type="AlphaFoldDB" id="H3BHQ3"/>
<feature type="coiled-coil region" evidence="1">
    <location>
        <begin position="92"/>
        <end position="190"/>
    </location>
</feature>
<evidence type="ECO:0000256" key="2">
    <source>
        <dbReference type="SAM" id="MobiDB-lite"/>
    </source>
</evidence>
<evidence type="ECO:0000256" key="1">
    <source>
        <dbReference type="SAM" id="Coils"/>
    </source>
</evidence>